<evidence type="ECO:0000313" key="7">
    <source>
        <dbReference type="EMBL" id="QQS83982.1"/>
    </source>
</evidence>
<evidence type="ECO:0000256" key="4">
    <source>
        <dbReference type="ARBA" id="ARBA00022989"/>
    </source>
</evidence>
<dbReference type="InterPro" id="IPR022493">
    <property type="entry name" value="CHP03716_TM_YkoY"/>
</dbReference>
<dbReference type="PANTHER" id="PTHR30238:SF4">
    <property type="entry name" value="SLL1022 PROTEIN"/>
    <property type="match status" value="1"/>
</dbReference>
<name>A0A4Q7CNU3_9STAP</name>
<evidence type="ECO:0000313" key="9">
    <source>
        <dbReference type="Proteomes" id="UP000293854"/>
    </source>
</evidence>
<dbReference type="NCBIfam" id="TIGR03716">
    <property type="entry name" value="R_switched_YkoY"/>
    <property type="match status" value="1"/>
</dbReference>
<dbReference type="EMBL" id="CP068073">
    <property type="protein sequence ID" value="QQS83982.1"/>
    <property type="molecule type" value="Genomic_DNA"/>
</dbReference>
<evidence type="ECO:0000256" key="6">
    <source>
        <dbReference type="SAM" id="Phobius"/>
    </source>
</evidence>
<feature type="transmembrane region" description="Helical" evidence="6">
    <location>
        <begin position="250"/>
        <end position="267"/>
    </location>
</feature>
<feature type="transmembrane region" description="Helical" evidence="6">
    <location>
        <begin position="17"/>
        <end position="42"/>
    </location>
</feature>
<protein>
    <submittedName>
        <fullName evidence="7">TerC family protein</fullName>
    </submittedName>
</protein>
<comment type="similarity">
    <text evidence="2">Belongs to the TerC family.</text>
</comment>
<dbReference type="RefSeq" id="WP_103163172.1">
    <property type="nucleotide sequence ID" value="NZ_CP015114.1"/>
</dbReference>
<dbReference type="GO" id="GO:0016020">
    <property type="term" value="C:membrane"/>
    <property type="evidence" value="ECO:0007669"/>
    <property type="project" value="UniProtKB-SubCell"/>
</dbReference>
<dbReference type="AlphaFoldDB" id="A0A4Q7CNU3"/>
<evidence type="ECO:0000313" key="8">
    <source>
        <dbReference type="EMBL" id="RZI02754.1"/>
    </source>
</evidence>
<proteinExistence type="inferred from homology"/>
<feature type="transmembrane region" description="Helical" evidence="6">
    <location>
        <begin position="175"/>
        <end position="200"/>
    </location>
</feature>
<organism evidence="8 9">
    <name type="scientific">Staphylococcus condimenti</name>
    <dbReference type="NCBI Taxonomy" id="70255"/>
    <lineage>
        <taxon>Bacteria</taxon>
        <taxon>Bacillati</taxon>
        <taxon>Bacillota</taxon>
        <taxon>Bacilli</taxon>
        <taxon>Bacillales</taxon>
        <taxon>Staphylococcaceae</taxon>
        <taxon>Staphylococcus</taxon>
    </lineage>
</organism>
<gene>
    <name evidence="8" type="ORF">EIG99_05420</name>
    <name evidence="7" type="ORF">I6J05_00840</name>
</gene>
<dbReference type="GeneID" id="93727178"/>
<dbReference type="Proteomes" id="UP000293854">
    <property type="component" value="Unassembled WGS sequence"/>
</dbReference>
<feature type="transmembrane region" description="Helical" evidence="6">
    <location>
        <begin position="143"/>
        <end position="163"/>
    </location>
</feature>
<evidence type="ECO:0000256" key="1">
    <source>
        <dbReference type="ARBA" id="ARBA00004141"/>
    </source>
</evidence>
<dbReference type="Proteomes" id="UP000595942">
    <property type="component" value="Chromosome"/>
</dbReference>
<evidence type="ECO:0000256" key="3">
    <source>
        <dbReference type="ARBA" id="ARBA00022692"/>
    </source>
</evidence>
<accession>A0A4Q7CNU3</accession>
<feature type="transmembrane region" description="Helical" evidence="6">
    <location>
        <begin position="212"/>
        <end position="230"/>
    </location>
</feature>
<keyword evidence="5 6" id="KW-0472">Membrane</keyword>
<comment type="subcellular location">
    <subcellularLocation>
        <location evidence="1">Membrane</location>
        <topology evidence="1">Multi-pass membrane protein</topology>
    </subcellularLocation>
</comment>
<feature type="transmembrane region" description="Helical" evidence="6">
    <location>
        <begin position="54"/>
        <end position="73"/>
    </location>
</feature>
<reference evidence="7 10" key="2">
    <citation type="submission" date="2021-01" db="EMBL/GenBank/DDBJ databases">
        <title>FDA dAtabase for Regulatory Grade micrObial Sequences (FDA-ARGOS): Supporting development and validation of Infectious Disease Dx tests.</title>
        <authorList>
            <person name="Sproer C."/>
            <person name="Gronow S."/>
            <person name="Severitt S."/>
            <person name="Schroder I."/>
            <person name="Tallon L."/>
            <person name="Sadzewicz L."/>
            <person name="Zhao X."/>
            <person name="Boylan J."/>
            <person name="Ott S."/>
            <person name="Bowen H."/>
            <person name="Vavikolanu K."/>
            <person name="Mehta A."/>
            <person name="Aluvathingal J."/>
            <person name="Nadendla S."/>
            <person name="Lowell S."/>
            <person name="Myers T."/>
            <person name="Yan Y."/>
            <person name="Sichtig H."/>
        </authorList>
    </citation>
    <scope>NUCLEOTIDE SEQUENCE [LARGE SCALE GENOMIC DNA]</scope>
    <source>
        <strain evidence="7 10">FDAARGOS_1148</strain>
    </source>
</reference>
<keyword evidence="10" id="KW-1185">Reference proteome</keyword>
<dbReference type="PANTHER" id="PTHR30238">
    <property type="entry name" value="MEMBRANE BOUND PREDICTED REDOX MODULATOR"/>
    <property type="match status" value="1"/>
</dbReference>
<feature type="transmembrane region" description="Helical" evidence="6">
    <location>
        <begin position="79"/>
        <end position="99"/>
    </location>
</feature>
<dbReference type="EMBL" id="RQTE01000088">
    <property type="protein sequence ID" value="RZI02754.1"/>
    <property type="molecule type" value="Genomic_DNA"/>
</dbReference>
<dbReference type="OrthoDB" id="9806211at2"/>
<sequence>MKQGVGFLMDPSLILPYLWVLLVLVFLEGLLAADNAVVMAVMVRHLPPEQRKKALFYGLLGAFVFRFASLFLISYLVNFWFIQAAGAVYLLYMSARNLYQFFKSNQHGPESPEAGDDHHYDQHGNEKKVGPKAFWGTVAKVEFADIAFAIDSMLAAMAIAFTLKPVGVHFGGMDLGQFLVMFAGGMIGVILMRFAATWFVDLLNKYPGLEGAAFAIVGWVGIKLVVLVLAHPQVHLIPENFPHTILWQSIFWGVMIGLVVIGWLTSLRHNKKAAQNKDK</sequence>
<keyword evidence="4 6" id="KW-1133">Transmembrane helix</keyword>
<dbReference type="InterPro" id="IPR005496">
    <property type="entry name" value="Integral_membrane_TerC"/>
</dbReference>
<evidence type="ECO:0000313" key="10">
    <source>
        <dbReference type="Proteomes" id="UP000595942"/>
    </source>
</evidence>
<evidence type="ECO:0000256" key="2">
    <source>
        <dbReference type="ARBA" id="ARBA00007511"/>
    </source>
</evidence>
<dbReference type="Pfam" id="PF03741">
    <property type="entry name" value="TerC"/>
    <property type="match status" value="1"/>
</dbReference>
<dbReference type="InterPro" id="IPR036259">
    <property type="entry name" value="MFS_trans_sf"/>
</dbReference>
<evidence type="ECO:0000256" key="5">
    <source>
        <dbReference type="ARBA" id="ARBA00023136"/>
    </source>
</evidence>
<dbReference type="SUPFAM" id="SSF103473">
    <property type="entry name" value="MFS general substrate transporter"/>
    <property type="match status" value="1"/>
</dbReference>
<keyword evidence="3 6" id="KW-0812">Transmembrane</keyword>
<reference evidence="8 9" key="1">
    <citation type="submission" date="2018-11" db="EMBL/GenBank/DDBJ databases">
        <title>Genomic profiling of Staphylococcus species from a Poultry farm system in KwaZulu-Natal, South Africa.</title>
        <authorList>
            <person name="Amoako D.G."/>
            <person name="Somboro A.M."/>
            <person name="Abia A.L.K."/>
            <person name="Bester L.A."/>
            <person name="Essack S.Y."/>
        </authorList>
    </citation>
    <scope>NUCLEOTIDE SEQUENCE [LARGE SCALE GENOMIC DNA]</scope>
    <source>
        <strain evidence="8 9">SA11</strain>
    </source>
</reference>